<dbReference type="PANTHER" id="PTHR11732">
    <property type="entry name" value="ALDO/KETO REDUCTASE"/>
    <property type="match status" value="1"/>
</dbReference>
<evidence type="ECO:0000313" key="9">
    <source>
        <dbReference type="Proteomes" id="UP000801492"/>
    </source>
</evidence>
<reference evidence="8" key="1">
    <citation type="submission" date="2019-08" db="EMBL/GenBank/DDBJ databases">
        <title>The genome of the North American firefly Photinus pyralis.</title>
        <authorList>
            <consortium name="Photinus pyralis genome working group"/>
            <person name="Fallon T.R."/>
            <person name="Sander Lower S.E."/>
            <person name="Weng J.-K."/>
        </authorList>
    </citation>
    <scope>NUCLEOTIDE SEQUENCE</scope>
    <source>
        <strain evidence="8">TRF0915ILg1</strain>
        <tissue evidence="8">Whole body</tissue>
    </source>
</reference>
<comment type="similarity">
    <text evidence="1">Belongs to the aldo/keto reductase family.</text>
</comment>
<dbReference type="Gene3D" id="3.20.20.100">
    <property type="entry name" value="NADP-dependent oxidoreductase domain"/>
    <property type="match status" value="1"/>
</dbReference>
<feature type="domain" description="NADP-dependent oxidoreductase" evidence="7">
    <location>
        <begin position="18"/>
        <end position="295"/>
    </location>
</feature>
<dbReference type="SUPFAM" id="SSF51430">
    <property type="entry name" value="NAD(P)-linked oxidoreductase"/>
    <property type="match status" value="1"/>
</dbReference>
<dbReference type="PROSITE" id="PS00062">
    <property type="entry name" value="ALDOKETO_REDUCTASE_2"/>
    <property type="match status" value="1"/>
</dbReference>
<dbReference type="Proteomes" id="UP000801492">
    <property type="component" value="Unassembled WGS sequence"/>
</dbReference>
<accession>A0A8K0GIC4</accession>
<feature type="binding site" evidence="5">
    <location>
        <position position="116"/>
    </location>
    <ligand>
        <name>substrate</name>
    </ligand>
</feature>
<evidence type="ECO:0000256" key="4">
    <source>
        <dbReference type="PIRSR" id="PIRSR000097-1"/>
    </source>
</evidence>
<dbReference type="PRINTS" id="PR00069">
    <property type="entry name" value="ALDKETRDTASE"/>
</dbReference>
<dbReference type="FunFam" id="3.20.20.100:FF:000006">
    <property type="entry name" value="Aldo-keto reductase family 1 member A1"/>
    <property type="match status" value="1"/>
</dbReference>
<keyword evidence="9" id="KW-1185">Reference proteome</keyword>
<comment type="caution">
    <text evidence="8">The sequence shown here is derived from an EMBL/GenBank/DDBJ whole genome shotgun (WGS) entry which is preliminary data.</text>
</comment>
<feature type="active site" description="Proton donor" evidence="4">
    <location>
        <position position="54"/>
    </location>
</feature>
<dbReference type="PROSITE" id="PS00063">
    <property type="entry name" value="ALDOKETO_REDUCTASE_3"/>
    <property type="match status" value="1"/>
</dbReference>
<dbReference type="GO" id="GO:0016491">
    <property type="term" value="F:oxidoreductase activity"/>
    <property type="evidence" value="ECO:0007669"/>
    <property type="project" value="UniProtKB-KW"/>
</dbReference>
<evidence type="ECO:0000256" key="1">
    <source>
        <dbReference type="ARBA" id="ARBA00007905"/>
    </source>
</evidence>
<keyword evidence="3" id="KW-0560">Oxidoreductase</keyword>
<dbReference type="AlphaFoldDB" id="A0A8K0GIC4"/>
<dbReference type="PIRSF" id="PIRSF000097">
    <property type="entry name" value="AKR"/>
    <property type="match status" value="1"/>
</dbReference>
<name>A0A8K0GIC4_IGNLU</name>
<dbReference type="OrthoDB" id="416253at2759"/>
<evidence type="ECO:0000256" key="2">
    <source>
        <dbReference type="ARBA" id="ARBA00022857"/>
    </source>
</evidence>
<feature type="site" description="Lowers pKa of active site Tyr" evidence="6">
    <location>
        <position position="83"/>
    </location>
</feature>
<dbReference type="Pfam" id="PF00248">
    <property type="entry name" value="Aldo_ket_red"/>
    <property type="match status" value="1"/>
</dbReference>
<protein>
    <recommendedName>
        <fullName evidence="7">NADP-dependent oxidoreductase domain-containing protein</fullName>
    </recommendedName>
</protein>
<evidence type="ECO:0000259" key="7">
    <source>
        <dbReference type="Pfam" id="PF00248"/>
    </source>
</evidence>
<evidence type="ECO:0000256" key="3">
    <source>
        <dbReference type="ARBA" id="ARBA00023002"/>
    </source>
</evidence>
<organism evidence="8 9">
    <name type="scientific">Ignelater luminosus</name>
    <name type="common">Cucubano</name>
    <name type="synonym">Pyrophorus luminosus</name>
    <dbReference type="NCBI Taxonomy" id="2038154"/>
    <lineage>
        <taxon>Eukaryota</taxon>
        <taxon>Metazoa</taxon>
        <taxon>Ecdysozoa</taxon>
        <taxon>Arthropoda</taxon>
        <taxon>Hexapoda</taxon>
        <taxon>Insecta</taxon>
        <taxon>Pterygota</taxon>
        <taxon>Neoptera</taxon>
        <taxon>Endopterygota</taxon>
        <taxon>Coleoptera</taxon>
        <taxon>Polyphaga</taxon>
        <taxon>Elateriformia</taxon>
        <taxon>Elateroidea</taxon>
        <taxon>Elateridae</taxon>
        <taxon>Agrypninae</taxon>
        <taxon>Pyrophorini</taxon>
        <taxon>Ignelater</taxon>
    </lineage>
</organism>
<evidence type="ECO:0000256" key="5">
    <source>
        <dbReference type="PIRSR" id="PIRSR000097-2"/>
    </source>
</evidence>
<proteinExistence type="inferred from homology"/>
<evidence type="ECO:0000313" key="8">
    <source>
        <dbReference type="EMBL" id="KAF2902772.1"/>
    </source>
</evidence>
<keyword evidence="2" id="KW-0521">NADP</keyword>
<dbReference type="InterPro" id="IPR036812">
    <property type="entry name" value="NAD(P)_OxRdtase_dom_sf"/>
</dbReference>
<evidence type="ECO:0000256" key="6">
    <source>
        <dbReference type="PIRSR" id="PIRSR000097-3"/>
    </source>
</evidence>
<dbReference type="InterPro" id="IPR018170">
    <property type="entry name" value="Aldo/ket_reductase_CS"/>
</dbReference>
<sequence>MPRIPNIKFNNGKLFPVLGLGTWQGALGREFEVGQAVKDAIDVGYRHFDCAATYRNEKIVGAAISEKIANGTVKRENLFITSKLPNNAHGPSMVEKRLKTTLSDLGLDYLDLYLVHWPFAFKEGDDLVPIDSNGNIIFSDIDYVDTWKAMEDIYEKGLAKSIGVSNFNSIQIDRLLKHAKIVPVTNQIECHPYLNQRKLQEFCSRRDIKITAYSPLGSPARPWQKPGDPDVLNDAQIKTMAEKHNKTPAQILLRYQIQLGNATIPKSSNKERLIQNINIFDFELSPDDMKFINSFDCNGRICPYSNAKDHPLYPFQKHVEY</sequence>
<dbReference type="EMBL" id="VTPC01001191">
    <property type="protein sequence ID" value="KAF2902772.1"/>
    <property type="molecule type" value="Genomic_DNA"/>
</dbReference>
<dbReference type="PROSITE" id="PS00798">
    <property type="entry name" value="ALDOKETO_REDUCTASE_1"/>
    <property type="match status" value="1"/>
</dbReference>
<dbReference type="InterPro" id="IPR020471">
    <property type="entry name" value="AKR"/>
</dbReference>
<gene>
    <name evidence="8" type="ORF">ILUMI_03417</name>
</gene>
<dbReference type="InterPro" id="IPR023210">
    <property type="entry name" value="NADP_OxRdtase_dom"/>
</dbReference>